<gene>
    <name evidence="1" type="ORF">AAW31_00255</name>
    <name evidence="2" type="ORF">BCL69_103427</name>
</gene>
<dbReference type="AlphaFoldDB" id="A0A0F7KD30"/>
<evidence type="ECO:0000313" key="2">
    <source>
        <dbReference type="EMBL" id="TYP86069.1"/>
    </source>
</evidence>
<dbReference type="PATRIC" id="fig|44574.3.peg.66"/>
<evidence type="ECO:0000313" key="4">
    <source>
        <dbReference type="Proteomes" id="UP000324176"/>
    </source>
</evidence>
<reference evidence="1 3" key="2">
    <citation type="journal article" date="2016" name="Genome Announc.">
        <title>Genome Sequence of Nitrosomonas communis Strain Nm2, a Mesophilic Ammonia-Oxidizing Bacterium Isolated from Mediterranean Soil.</title>
        <authorList>
            <person name="Kozlowski J.A."/>
            <person name="Kits K.D."/>
            <person name="Stein L.Y."/>
        </authorList>
    </citation>
    <scope>NUCLEOTIDE SEQUENCE [LARGE SCALE GENOMIC DNA]</scope>
    <source>
        <strain evidence="1 3">Nm2</strain>
    </source>
</reference>
<dbReference type="RefSeq" id="WP_046848710.1">
    <property type="nucleotide sequence ID" value="NZ_CP011451.1"/>
</dbReference>
<accession>A0A0F7KD30</accession>
<keyword evidence="3" id="KW-1185">Reference proteome</keyword>
<protein>
    <submittedName>
        <fullName evidence="1">Uncharacterized protein</fullName>
    </submittedName>
</protein>
<dbReference type="EMBL" id="VNHT01000034">
    <property type="protein sequence ID" value="TYP86069.1"/>
    <property type="molecule type" value="Genomic_DNA"/>
</dbReference>
<dbReference type="Proteomes" id="UP000324176">
    <property type="component" value="Unassembled WGS sequence"/>
</dbReference>
<reference evidence="2 4" key="3">
    <citation type="submission" date="2019-07" db="EMBL/GenBank/DDBJ databases">
        <title>Active sludge and wastewater microbial communities from Klosterneuburg, Austria.</title>
        <authorList>
            <person name="Wagner M."/>
        </authorList>
    </citation>
    <scope>NUCLEOTIDE SEQUENCE [LARGE SCALE GENOMIC DNA]</scope>
    <source>
        <strain evidence="2 4">Nm2</strain>
    </source>
</reference>
<evidence type="ECO:0000313" key="3">
    <source>
        <dbReference type="Proteomes" id="UP000034156"/>
    </source>
</evidence>
<sequence length="136" mass="14809">MNWILFSSQFTFKRQDPLAFTSTVSYRASFKKDHVEPGDVYSLALGATLAASPQTSLSLGLQQNFIDHTKLFGNSVPGTDAISSIFTLGASSILAGRLFFSTIAGIGLTKSAPDYFVSVAIPLRFDVPFQQMFRSN</sequence>
<dbReference type="EMBL" id="CP011451">
    <property type="protein sequence ID" value="AKH36607.1"/>
    <property type="molecule type" value="Genomic_DNA"/>
</dbReference>
<name>A0A0F7KD30_9PROT</name>
<dbReference type="KEGG" id="nco:AAW31_00255"/>
<dbReference type="Proteomes" id="UP000034156">
    <property type="component" value="Chromosome"/>
</dbReference>
<organism evidence="1 3">
    <name type="scientific">Nitrosomonas communis</name>
    <dbReference type="NCBI Taxonomy" id="44574"/>
    <lineage>
        <taxon>Bacteria</taxon>
        <taxon>Pseudomonadati</taxon>
        <taxon>Pseudomonadota</taxon>
        <taxon>Betaproteobacteria</taxon>
        <taxon>Nitrosomonadales</taxon>
        <taxon>Nitrosomonadaceae</taxon>
        <taxon>Nitrosomonas</taxon>
    </lineage>
</organism>
<evidence type="ECO:0000313" key="1">
    <source>
        <dbReference type="EMBL" id="AKH36607.1"/>
    </source>
</evidence>
<dbReference type="OrthoDB" id="5297564at2"/>
<proteinExistence type="predicted"/>
<reference evidence="3" key="1">
    <citation type="submission" date="2015-05" db="EMBL/GenBank/DDBJ databases">
        <title>Draft genome of Nitrosomonas communis strain Nm2.</title>
        <authorList>
            <person name="Kozlowski J.A."/>
            <person name="Kits K.D."/>
            <person name="Stein L.Y."/>
        </authorList>
    </citation>
    <scope>NUCLEOTIDE SEQUENCE [LARGE SCALE GENOMIC DNA]</scope>
    <source>
        <strain evidence="3">Nm2</strain>
    </source>
</reference>